<sequence>MEEMAEFRDHVRAKQCVIKSHRAKVLEEAFMADFITLPPQSRSPHRADKTKYYRYHQNYGHTMEVFNRNIEEKKEANYRKDEVRDLGRLAEGSKRLRGVINTIADGFNEKKDASCHVHRPRFVGINSEQNEPMVITVEVTNFAVKKTLHFVQHPDQTTYTKCPRSHYINSPFGVKVSFINSTNSDYMSGSKDGSIVLCREFEGKHA</sequence>
<dbReference type="EMBL" id="QJKJ01000019">
    <property type="protein sequence ID" value="RDY14768.1"/>
    <property type="molecule type" value="Genomic_DNA"/>
</dbReference>
<evidence type="ECO:0000313" key="2">
    <source>
        <dbReference type="Proteomes" id="UP000257109"/>
    </source>
</evidence>
<gene>
    <name evidence="1" type="ORF">CR513_00120</name>
</gene>
<evidence type="ECO:0000313" key="1">
    <source>
        <dbReference type="EMBL" id="RDY14768.1"/>
    </source>
</evidence>
<accession>A0A371IIE8</accession>
<name>A0A371IIE8_MUCPR</name>
<proteinExistence type="predicted"/>
<organism evidence="1 2">
    <name type="scientific">Mucuna pruriens</name>
    <name type="common">Velvet bean</name>
    <name type="synonym">Dolichos pruriens</name>
    <dbReference type="NCBI Taxonomy" id="157652"/>
    <lineage>
        <taxon>Eukaryota</taxon>
        <taxon>Viridiplantae</taxon>
        <taxon>Streptophyta</taxon>
        <taxon>Embryophyta</taxon>
        <taxon>Tracheophyta</taxon>
        <taxon>Spermatophyta</taxon>
        <taxon>Magnoliopsida</taxon>
        <taxon>eudicotyledons</taxon>
        <taxon>Gunneridae</taxon>
        <taxon>Pentapetalae</taxon>
        <taxon>rosids</taxon>
        <taxon>fabids</taxon>
        <taxon>Fabales</taxon>
        <taxon>Fabaceae</taxon>
        <taxon>Papilionoideae</taxon>
        <taxon>50 kb inversion clade</taxon>
        <taxon>NPAAA clade</taxon>
        <taxon>indigoferoid/millettioid clade</taxon>
        <taxon>Phaseoleae</taxon>
        <taxon>Mucuna</taxon>
    </lineage>
</organism>
<dbReference type="AlphaFoldDB" id="A0A371IIE8"/>
<comment type="caution">
    <text evidence="1">The sequence shown here is derived from an EMBL/GenBank/DDBJ whole genome shotgun (WGS) entry which is preliminary data.</text>
</comment>
<protein>
    <submittedName>
        <fullName evidence="1">Uncharacterized protein</fullName>
    </submittedName>
</protein>
<keyword evidence="2" id="KW-1185">Reference proteome</keyword>
<dbReference type="Proteomes" id="UP000257109">
    <property type="component" value="Unassembled WGS sequence"/>
</dbReference>
<feature type="non-terminal residue" evidence="1">
    <location>
        <position position="1"/>
    </location>
</feature>
<reference evidence="1" key="1">
    <citation type="submission" date="2018-05" db="EMBL/GenBank/DDBJ databases">
        <title>Draft genome of Mucuna pruriens seed.</title>
        <authorList>
            <person name="Nnadi N.E."/>
            <person name="Vos R."/>
            <person name="Hasami M.H."/>
            <person name="Devisetty U.K."/>
            <person name="Aguiy J.C."/>
        </authorList>
    </citation>
    <scope>NUCLEOTIDE SEQUENCE [LARGE SCALE GENOMIC DNA]</scope>
    <source>
        <strain evidence="1">JCA_2017</strain>
    </source>
</reference>